<accession>A0A6P1YNJ0</accession>
<dbReference type="Gene3D" id="3.40.50.410">
    <property type="entry name" value="von Willebrand factor, type A domain"/>
    <property type="match status" value="1"/>
</dbReference>
<dbReference type="InterPro" id="IPR036465">
    <property type="entry name" value="vWFA_dom_sf"/>
</dbReference>
<proteinExistence type="predicted"/>
<dbReference type="InterPro" id="IPR002035">
    <property type="entry name" value="VWF_A"/>
</dbReference>
<dbReference type="Pfam" id="PF13519">
    <property type="entry name" value="VWA_2"/>
    <property type="match status" value="1"/>
</dbReference>
<dbReference type="SMART" id="SM00327">
    <property type="entry name" value="VWA"/>
    <property type="match status" value="1"/>
</dbReference>
<feature type="chain" id="PRO_5026762146" evidence="2">
    <location>
        <begin position="22"/>
        <end position="857"/>
    </location>
</feature>
<sequence>MRSLFTGLLAALFLSSGTAHAEAPRTIIVMDGSGSMWGQIDGRAKLEIARETVAKVLGTLPPDQELGLMAYGHRTKGDCSDIELIVPPAKGTAGVIGEKVYSMRFLGKTPLSAAVRQAAEALRYGEEAATVVLVTDGLETCNADPCALGRELEAAGLDFTAHVIGFGLTKEEGTKVACLAKNTGGRYIEASNANALRDALASTVTAQSPPPAPKPAMPSATLSAPDSAPAGSVLAVGFTATKNAFDYVYLLDTKGERVAEAAVGEQNPLSLRLPFEPGSYELVYSNRSAGIIARRPLAVTKAEVMLKAPESAPAGSLIEIDWTGPAAEHDSIQLLDATGERVADVAVSDGNPATLRLPFTQGRFTLVYSFNNQDPIFSRPISLSEGKVTMTAPGRAQVGSEVTITWVGPDAPYDNIQLVRQSDGERISYDYVKAGIPLTFRMPDDPGLYEFLYVFGDRDTIARRPITVVLEKVEAAPTAEPTEVATAGASAPQDGTLLTPQDLTPITVQADTGTMELNIVWSAVPAPGQHLPPEAWAMNEGTPDPVEAEFFPGVYDVRGDAGDTVFAGRITVVAGGANHFVIPYSPALSPAGEDSPRAADGLVTLQLTGVPANGAIRWSAYPIGGQNTLAVGSTDPVRGTWETRVDAGMWLIIGRQTTGATVSHMTLKKLSPSPNPQQIAVGPPAYTARAATEINGLESACDSPDPCLYRDAATGLNLLLPSGWGMEPPLVMETAAGVAARYASTIFLPLRPNRNETMIALNARQWDAMLGPCDNISIGVLCRTEPMSEPDLQAYRILAATLDVSPPEAPARAPNSTATAEGGMPAAMIKAIGGIEVKRPDGFDPLEILAPQLSVTE</sequence>
<organism evidence="4 5">
    <name type="scientific">Ancylobacter pratisalsi</name>
    <dbReference type="NCBI Taxonomy" id="1745854"/>
    <lineage>
        <taxon>Bacteria</taxon>
        <taxon>Pseudomonadati</taxon>
        <taxon>Pseudomonadota</taxon>
        <taxon>Alphaproteobacteria</taxon>
        <taxon>Hyphomicrobiales</taxon>
        <taxon>Xanthobacteraceae</taxon>
        <taxon>Ancylobacter</taxon>
    </lineage>
</organism>
<keyword evidence="5" id="KW-1185">Reference proteome</keyword>
<dbReference type="EMBL" id="CP048630">
    <property type="protein sequence ID" value="QIB34276.1"/>
    <property type="molecule type" value="Genomic_DNA"/>
</dbReference>
<dbReference type="KEGG" id="apra:G3A50_11565"/>
<keyword evidence="2" id="KW-0732">Signal</keyword>
<dbReference type="RefSeq" id="WP_163075421.1">
    <property type="nucleotide sequence ID" value="NZ_CP048630.1"/>
</dbReference>
<evidence type="ECO:0000259" key="3">
    <source>
        <dbReference type="PROSITE" id="PS50234"/>
    </source>
</evidence>
<feature type="compositionally biased region" description="Low complexity" evidence="1">
    <location>
        <begin position="478"/>
        <end position="487"/>
    </location>
</feature>
<feature type="region of interest" description="Disordered" evidence="1">
    <location>
        <begin position="478"/>
        <end position="500"/>
    </location>
</feature>
<gene>
    <name evidence="4" type="ORF">G3A50_11565</name>
</gene>
<dbReference type="Proteomes" id="UP000464751">
    <property type="component" value="Chromosome"/>
</dbReference>
<evidence type="ECO:0000313" key="5">
    <source>
        <dbReference type="Proteomes" id="UP000464751"/>
    </source>
</evidence>
<reference evidence="4 5" key="1">
    <citation type="submission" date="2020-02" db="EMBL/GenBank/DDBJ databases">
        <authorList>
            <person name="Li G."/>
        </authorList>
    </citation>
    <scope>NUCLEOTIDE SEQUENCE [LARGE SCALE GENOMIC DNA]</scope>
    <source>
        <strain evidence="4 5">DSM 102029</strain>
    </source>
</reference>
<dbReference type="AlphaFoldDB" id="A0A6P1YNJ0"/>
<feature type="domain" description="VWFA" evidence="3">
    <location>
        <begin position="25"/>
        <end position="204"/>
    </location>
</feature>
<protein>
    <submittedName>
        <fullName evidence="4">VWA domain-containing protein</fullName>
    </submittedName>
</protein>
<evidence type="ECO:0000256" key="2">
    <source>
        <dbReference type="SAM" id="SignalP"/>
    </source>
</evidence>
<evidence type="ECO:0000313" key="4">
    <source>
        <dbReference type="EMBL" id="QIB34276.1"/>
    </source>
</evidence>
<feature type="region of interest" description="Disordered" evidence="1">
    <location>
        <begin position="203"/>
        <end position="223"/>
    </location>
</feature>
<evidence type="ECO:0000256" key="1">
    <source>
        <dbReference type="SAM" id="MobiDB-lite"/>
    </source>
</evidence>
<dbReference type="PROSITE" id="PS50234">
    <property type="entry name" value="VWFA"/>
    <property type="match status" value="1"/>
</dbReference>
<name>A0A6P1YNJ0_9HYPH</name>
<dbReference type="SUPFAM" id="SSF53300">
    <property type="entry name" value="vWA-like"/>
    <property type="match status" value="1"/>
</dbReference>
<feature type="signal peptide" evidence="2">
    <location>
        <begin position="1"/>
        <end position="21"/>
    </location>
</feature>